<evidence type="ECO:0000256" key="5">
    <source>
        <dbReference type="SAM" id="MobiDB-lite"/>
    </source>
</evidence>
<protein>
    <recommendedName>
        <fullName evidence="6">RING-type domain-containing protein</fullName>
    </recommendedName>
</protein>
<keyword evidence="8" id="KW-1185">Reference proteome</keyword>
<feature type="compositionally biased region" description="Polar residues" evidence="5">
    <location>
        <begin position="453"/>
        <end position="463"/>
    </location>
</feature>
<feature type="compositionally biased region" description="Polar residues" evidence="5">
    <location>
        <begin position="221"/>
        <end position="230"/>
    </location>
</feature>
<feature type="region of interest" description="Disordered" evidence="5">
    <location>
        <begin position="549"/>
        <end position="625"/>
    </location>
</feature>
<dbReference type="STRING" id="1849047.A0A3D8SF88"/>
<gene>
    <name evidence="7" type="ORF">BP6252_02595</name>
</gene>
<dbReference type="PANTHER" id="PTHR22763">
    <property type="entry name" value="RING ZINC FINGER PROTEIN"/>
    <property type="match status" value="1"/>
</dbReference>
<dbReference type="PROSITE" id="PS50089">
    <property type="entry name" value="ZF_RING_2"/>
    <property type="match status" value="1"/>
</dbReference>
<dbReference type="GO" id="GO:0043161">
    <property type="term" value="P:proteasome-mediated ubiquitin-dependent protein catabolic process"/>
    <property type="evidence" value="ECO:0007669"/>
    <property type="project" value="TreeGrafter"/>
</dbReference>
<dbReference type="Pfam" id="PF13639">
    <property type="entry name" value="zf-RING_2"/>
    <property type="match status" value="1"/>
</dbReference>
<keyword evidence="3" id="KW-0862">Zinc</keyword>
<accession>A0A3D8SF88</accession>
<feature type="compositionally biased region" description="Basic and acidic residues" evidence="5">
    <location>
        <begin position="199"/>
        <end position="220"/>
    </location>
</feature>
<dbReference type="InterPro" id="IPR013083">
    <property type="entry name" value="Znf_RING/FYVE/PHD"/>
</dbReference>
<feature type="region of interest" description="Disordered" evidence="5">
    <location>
        <begin position="389"/>
        <end position="536"/>
    </location>
</feature>
<feature type="compositionally biased region" description="Polar residues" evidence="5">
    <location>
        <begin position="488"/>
        <end position="497"/>
    </location>
</feature>
<feature type="compositionally biased region" description="Low complexity" evidence="5">
    <location>
        <begin position="124"/>
        <end position="149"/>
    </location>
</feature>
<evidence type="ECO:0000256" key="1">
    <source>
        <dbReference type="ARBA" id="ARBA00022723"/>
    </source>
</evidence>
<feature type="region of interest" description="Disordered" evidence="5">
    <location>
        <begin position="55"/>
        <end position="101"/>
    </location>
</feature>
<feature type="region of interest" description="Disordered" evidence="5">
    <location>
        <begin position="115"/>
        <end position="160"/>
    </location>
</feature>
<dbReference type="SUPFAM" id="SSF57850">
    <property type="entry name" value="RING/U-box"/>
    <property type="match status" value="1"/>
</dbReference>
<proteinExistence type="predicted"/>
<dbReference type="GO" id="GO:0012505">
    <property type="term" value="C:endomembrane system"/>
    <property type="evidence" value="ECO:0007669"/>
    <property type="project" value="TreeGrafter"/>
</dbReference>
<organism evidence="7 8">
    <name type="scientific">Coleophoma cylindrospora</name>
    <dbReference type="NCBI Taxonomy" id="1849047"/>
    <lineage>
        <taxon>Eukaryota</taxon>
        <taxon>Fungi</taxon>
        <taxon>Dikarya</taxon>
        <taxon>Ascomycota</taxon>
        <taxon>Pezizomycotina</taxon>
        <taxon>Leotiomycetes</taxon>
        <taxon>Helotiales</taxon>
        <taxon>Dermateaceae</taxon>
        <taxon>Coleophoma</taxon>
    </lineage>
</organism>
<evidence type="ECO:0000313" key="8">
    <source>
        <dbReference type="Proteomes" id="UP000256645"/>
    </source>
</evidence>
<feature type="compositionally biased region" description="Polar residues" evidence="5">
    <location>
        <begin position="572"/>
        <end position="616"/>
    </location>
</feature>
<dbReference type="Proteomes" id="UP000256645">
    <property type="component" value="Unassembled WGS sequence"/>
</dbReference>
<dbReference type="Gene3D" id="3.30.40.10">
    <property type="entry name" value="Zinc/RING finger domain, C3HC4 (zinc finger)"/>
    <property type="match status" value="1"/>
</dbReference>
<sequence length="625" mass="69019">MDIDTPGHASSSAPLRCPYNPHQIPNFTTRDAHHYDPVYNTDAWLPNGMSMGSRPGGHLHPHLPSMQNWAPAQSPWGTYGEPPNHHAPRPGDHALRGPPLAHGWVEHPNHQQVPFSYGFANNGSSSSMQSTADSSHFRNSSVPSTSSPPSEIPPFRGPAQHAETMRRLNRYNAVSRFSDRPPTGPTIADHQAPRQSGRSTRDYYEEQRASHFRSGRDHPRNTNTNSNENAPSRRLSFGSSDAEGTDDSDEAGDHYHRNLFLDDENSLAAVRGIAAGAKRVVSQSAIASLEKVDLKELGETDRTCIICYNDFGVANPEGVTENPLRLPKCQHVFGNVCIKKWFEDSDSCPYCRDKLPSEMSRVNHTARILFARYEQQVLIRANRLQNTTRHLGDDRADDNPDLPDYPYYTSTQLERGSHYSAPHRSGQGDSPESRRRRGRLNGSRALAPIRPTSVGSRSGNQPSMMFRGVPTGIPPYSARSLYTAPRIPNQSYGSNTQIDERPASEEISPPVAVGTSSGTADSSNTSTSPTTRPVVPWQQQALNYLQRDDESNGFSQRSQTSGTEFNPAPRLPTNSRPTLIPQNGTPTNSSENGAPQHSDPSYTSSQWMNGPANSRIFQYPTRWGS</sequence>
<dbReference type="GO" id="GO:0061630">
    <property type="term" value="F:ubiquitin protein ligase activity"/>
    <property type="evidence" value="ECO:0007669"/>
    <property type="project" value="TreeGrafter"/>
</dbReference>
<evidence type="ECO:0000256" key="4">
    <source>
        <dbReference type="PROSITE-ProRule" id="PRU00175"/>
    </source>
</evidence>
<dbReference type="InterPro" id="IPR001841">
    <property type="entry name" value="Znf_RING"/>
</dbReference>
<dbReference type="SMART" id="SM00184">
    <property type="entry name" value="RING"/>
    <property type="match status" value="1"/>
</dbReference>
<dbReference type="PANTHER" id="PTHR22763:SF162">
    <property type="entry name" value="TRANSMEMBRANE E3 UBIQUITIN-PROTEIN LIGASE 1"/>
    <property type="match status" value="1"/>
</dbReference>
<dbReference type="InterPro" id="IPR050731">
    <property type="entry name" value="HRD1_E3_ubiq-ligases"/>
</dbReference>
<dbReference type="AlphaFoldDB" id="A0A3D8SF88"/>
<feature type="compositionally biased region" description="Polar residues" evidence="5">
    <location>
        <begin position="552"/>
        <end position="564"/>
    </location>
</feature>
<feature type="compositionally biased region" description="Low complexity" evidence="5">
    <location>
        <begin position="522"/>
        <end position="531"/>
    </location>
</feature>
<evidence type="ECO:0000256" key="3">
    <source>
        <dbReference type="ARBA" id="ARBA00022833"/>
    </source>
</evidence>
<feature type="domain" description="RING-type" evidence="6">
    <location>
        <begin position="304"/>
        <end position="352"/>
    </location>
</feature>
<evidence type="ECO:0000259" key="6">
    <source>
        <dbReference type="PROSITE" id="PS50089"/>
    </source>
</evidence>
<dbReference type="GO" id="GO:0008270">
    <property type="term" value="F:zinc ion binding"/>
    <property type="evidence" value="ECO:0007669"/>
    <property type="project" value="UniProtKB-KW"/>
</dbReference>
<keyword evidence="1" id="KW-0479">Metal-binding</keyword>
<dbReference type="OrthoDB" id="8062037at2759"/>
<reference evidence="7 8" key="1">
    <citation type="journal article" date="2018" name="IMA Fungus">
        <title>IMA Genome-F 9: Draft genome sequence of Annulohypoxylon stygium, Aspergillus mulundensis, Berkeleyomyces basicola (syn. Thielaviopsis basicola), Ceratocystis smalleyi, two Cercospora beticola strains, Coleophoma cylindrospora, Fusarium fracticaudum, Phialophora cf. hyalina, and Morchella septimelata.</title>
        <authorList>
            <person name="Wingfield B.D."/>
            <person name="Bills G.F."/>
            <person name="Dong Y."/>
            <person name="Huang W."/>
            <person name="Nel W.J."/>
            <person name="Swalarsk-Parry B.S."/>
            <person name="Vaghefi N."/>
            <person name="Wilken P.M."/>
            <person name="An Z."/>
            <person name="de Beer Z.W."/>
            <person name="De Vos L."/>
            <person name="Chen L."/>
            <person name="Duong T.A."/>
            <person name="Gao Y."/>
            <person name="Hammerbacher A."/>
            <person name="Kikkert J.R."/>
            <person name="Li Y."/>
            <person name="Li H."/>
            <person name="Li K."/>
            <person name="Li Q."/>
            <person name="Liu X."/>
            <person name="Ma X."/>
            <person name="Naidoo K."/>
            <person name="Pethybridge S.J."/>
            <person name="Sun J."/>
            <person name="Steenkamp E.T."/>
            <person name="van der Nest M.A."/>
            <person name="van Wyk S."/>
            <person name="Wingfield M.J."/>
            <person name="Xiong C."/>
            <person name="Yue Q."/>
            <person name="Zhang X."/>
        </authorList>
    </citation>
    <scope>NUCLEOTIDE SEQUENCE [LARGE SCALE GENOMIC DNA]</scope>
    <source>
        <strain evidence="7 8">BP6252</strain>
    </source>
</reference>
<dbReference type="EMBL" id="PDLM01000002">
    <property type="protein sequence ID" value="RDW85005.1"/>
    <property type="molecule type" value="Genomic_DNA"/>
</dbReference>
<dbReference type="GO" id="GO:0044695">
    <property type="term" value="C:Dsc E3 ubiquitin ligase complex"/>
    <property type="evidence" value="ECO:0007669"/>
    <property type="project" value="TreeGrafter"/>
</dbReference>
<feature type="region of interest" description="Disordered" evidence="5">
    <location>
        <begin position="175"/>
        <end position="254"/>
    </location>
</feature>
<keyword evidence="2 4" id="KW-0863">Zinc-finger</keyword>
<comment type="caution">
    <text evidence="7">The sequence shown here is derived from an EMBL/GenBank/DDBJ whole genome shotgun (WGS) entry which is preliminary data.</text>
</comment>
<name>A0A3D8SF88_9HELO</name>
<evidence type="ECO:0000256" key="2">
    <source>
        <dbReference type="ARBA" id="ARBA00022771"/>
    </source>
</evidence>
<evidence type="ECO:0000313" key="7">
    <source>
        <dbReference type="EMBL" id="RDW85005.1"/>
    </source>
</evidence>